<evidence type="ECO:0000313" key="2">
    <source>
        <dbReference type="EMBL" id="MFD0751693.1"/>
    </source>
</evidence>
<keyword evidence="1" id="KW-1133">Transmembrane helix</keyword>
<dbReference type="EMBL" id="JBHTHU010000021">
    <property type="protein sequence ID" value="MFD0751693.1"/>
    <property type="molecule type" value="Genomic_DNA"/>
</dbReference>
<dbReference type="RefSeq" id="WP_377101981.1">
    <property type="nucleotide sequence ID" value="NZ_JBHTHU010000021.1"/>
</dbReference>
<feature type="transmembrane region" description="Helical" evidence="1">
    <location>
        <begin position="57"/>
        <end position="78"/>
    </location>
</feature>
<proteinExistence type="predicted"/>
<accession>A0ABW2Z0T1</accession>
<dbReference type="Proteomes" id="UP001596958">
    <property type="component" value="Unassembled WGS sequence"/>
</dbReference>
<reference evidence="3" key="1">
    <citation type="journal article" date="2019" name="Int. J. Syst. Evol. Microbiol.">
        <title>The Global Catalogue of Microorganisms (GCM) 10K type strain sequencing project: providing services to taxonomists for standard genome sequencing and annotation.</title>
        <authorList>
            <consortium name="The Broad Institute Genomics Platform"/>
            <consortium name="The Broad Institute Genome Sequencing Center for Infectious Disease"/>
            <person name="Wu L."/>
            <person name="Ma J."/>
        </authorList>
    </citation>
    <scope>NUCLEOTIDE SEQUENCE [LARGE SCALE GENOMIC DNA]</scope>
    <source>
        <strain evidence="3">CCUG 63418</strain>
    </source>
</reference>
<feature type="transmembrane region" description="Helical" evidence="1">
    <location>
        <begin position="85"/>
        <end position="110"/>
    </location>
</feature>
<keyword evidence="1" id="KW-0472">Membrane</keyword>
<organism evidence="2 3">
    <name type="scientific">Mucilaginibacter calamicampi</name>
    <dbReference type="NCBI Taxonomy" id="1302352"/>
    <lineage>
        <taxon>Bacteria</taxon>
        <taxon>Pseudomonadati</taxon>
        <taxon>Bacteroidota</taxon>
        <taxon>Sphingobacteriia</taxon>
        <taxon>Sphingobacteriales</taxon>
        <taxon>Sphingobacteriaceae</taxon>
        <taxon>Mucilaginibacter</taxon>
    </lineage>
</organism>
<evidence type="ECO:0000313" key="3">
    <source>
        <dbReference type="Proteomes" id="UP001596958"/>
    </source>
</evidence>
<name>A0ABW2Z0T1_9SPHI</name>
<protein>
    <recommendedName>
        <fullName evidence="4">DUF1772 domain-containing protein</fullName>
    </recommendedName>
</protein>
<keyword evidence="3" id="KW-1185">Reference proteome</keyword>
<gene>
    <name evidence="2" type="ORF">ACFQZS_16195</name>
</gene>
<evidence type="ECO:0000256" key="1">
    <source>
        <dbReference type="SAM" id="Phobius"/>
    </source>
</evidence>
<evidence type="ECO:0008006" key="4">
    <source>
        <dbReference type="Google" id="ProtNLM"/>
    </source>
</evidence>
<sequence length="157" mass="17586">MTNLILLTLLLLTITLSLGGGLYETLVIYPNWKKDVHPSTLLAKLHSSGQMLAGTKFWPLVSPAQVLLSVANITMAYLHDGPARCVWLTAAVIIFISRVITFSYFIPVMLRYIMKPEHVEPNRLRSIVKWWVGLSPLRLLPEAAAWGLCIYAIAIMI</sequence>
<keyword evidence="1" id="KW-0812">Transmembrane</keyword>
<comment type="caution">
    <text evidence="2">The sequence shown here is derived from an EMBL/GenBank/DDBJ whole genome shotgun (WGS) entry which is preliminary data.</text>
</comment>